<dbReference type="PROSITE" id="PS50932">
    <property type="entry name" value="HTH_LACI_2"/>
    <property type="match status" value="1"/>
</dbReference>
<dbReference type="SMART" id="SM00354">
    <property type="entry name" value="HTH_LACI"/>
    <property type="match status" value="1"/>
</dbReference>
<keyword evidence="3" id="KW-0804">Transcription</keyword>
<comment type="caution">
    <text evidence="5">The sequence shown here is derived from an EMBL/GenBank/DDBJ whole genome shotgun (WGS) entry which is preliminary data.</text>
</comment>
<feature type="domain" description="HTH lacI-type" evidence="4">
    <location>
        <begin position="2"/>
        <end position="57"/>
    </location>
</feature>
<dbReference type="CDD" id="cd06267">
    <property type="entry name" value="PBP1_LacI_sugar_binding-like"/>
    <property type="match status" value="1"/>
</dbReference>
<evidence type="ECO:0000313" key="6">
    <source>
        <dbReference type="Proteomes" id="UP000823935"/>
    </source>
</evidence>
<dbReference type="EMBL" id="DVIQ01000004">
    <property type="protein sequence ID" value="HIS30102.1"/>
    <property type="molecule type" value="Genomic_DNA"/>
</dbReference>
<dbReference type="CDD" id="cd01392">
    <property type="entry name" value="HTH_LacI"/>
    <property type="match status" value="1"/>
</dbReference>
<dbReference type="SUPFAM" id="SSF53822">
    <property type="entry name" value="Periplasmic binding protein-like I"/>
    <property type="match status" value="1"/>
</dbReference>
<keyword evidence="2 5" id="KW-0238">DNA-binding</keyword>
<dbReference type="InterPro" id="IPR046335">
    <property type="entry name" value="LacI/GalR-like_sensor"/>
</dbReference>
<dbReference type="GO" id="GO:0000976">
    <property type="term" value="F:transcription cis-regulatory region binding"/>
    <property type="evidence" value="ECO:0007669"/>
    <property type="project" value="TreeGrafter"/>
</dbReference>
<dbReference type="InterPro" id="IPR000843">
    <property type="entry name" value="HTH_LacI"/>
</dbReference>
<gene>
    <name evidence="5" type="ORF">IAB44_00900</name>
</gene>
<dbReference type="Proteomes" id="UP000823935">
    <property type="component" value="Unassembled WGS sequence"/>
</dbReference>
<accession>A0A9D1EPX5</accession>
<sequence length="334" mass="36964">MATLKDIAEKAGVSMMTVSRALNGEQNKVSNETAEKIRLLAEELGYIPNSSARSLAARSSRIIAVILRDTDTGNPLTDPYNAFFLGRVIQLLQREGYYIMIHFVRDFSEITFGLRSWNAEGAVFLGLFDDEIRQIRQNNRIPLIFTDSYSNVRQISNVGIDDYKGGCLAARFFLSHGHTRLAFCAPLSGKSGVITERLRGFSDTLKENGITLSREQICNISLSSAREILVGLKRSPAPPTGLFASSDHIAWQLYKAAGELSLSIPEDLSVIGFDDLPLGQTLVPGLTTIRQDIDLKAERTCEILLRRLSQSKGTSETQILDVELIPRASVKDLR</sequence>
<dbReference type="InterPro" id="IPR010982">
    <property type="entry name" value="Lambda_DNA-bd_dom_sf"/>
</dbReference>
<dbReference type="PANTHER" id="PTHR30146:SF24">
    <property type="entry name" value="XYLOSE OPERON REGULATORY PROTEIN"/>
    <property type="match status" value="1"/>
</dbReference>
<reference evidence="5" key="1">
    <citation type="submission" date="2020-10" db="EMBL/GenBank/DDBJ databases">
        <authorList>
            <person name="Gilroy R."/>
        </authorList>
    </citation>
    <scope>NUCLEOTIDE SEQUENCE</scope>
    <source>
        <strain evidence="5">CHK190-19873</strain>
    </source>
</reference>
<evidence type="ECO:0000313" key="5">
    <source>
        <dbReference type="EMBL" id="HIS30102.1"/>
    </source>
</evidence>
<dbReference type="GO" id="GO:0003700">
    <property type="term" value="F:DNA-binding transcription factor activity"/>
    <property type="evidence" value="ECO:0007669"/>
    <property type="project" value="TreeGrafter"/>
</dbReference>
<evidence type="ECO:0000259" key="4">
    <source>
        <dbReference type="PROSITE" id="PS50932"/>
    </source>
</evidence>
<dbReference type="Gene3D" id="1.10.260.40">
    <property type="entry name" value="lambda repressor-like DNA-binding domains"/>
    <property type="match status" value="1"/>
</dbReference>
<evidence type="ECO:0000256" key="1">
    <source>
        <dbReference type="ARBA" id="ARBA00023015"/>
    </source>
</evidence>
<proteinExistence type="predicted"/>
<evidence type="ECO:0000256" key="2">
    <source>
        <dbReference type="ARBA" id="ARBA00023125"/>
    </source>
</evidence>
<evidence type="ECO:0000256" key="3">
    <source>
        <dbReference type="ARBA" id="ARBA00023163"/>
    </source>
</evidence>
<dbReference type="Gene3D" id="3.40.50.2300">
    <property type="match status" value="2"/>
</dbReference>
<keyword evidence="1" id="KW-0805">Transcription regulation</keyword>
<dbReference type="PANTHER" id="PTHR30146">
    <property type="entry name" value="LACI-RELATED TRANSCRIPTIONAL REPRESSOR"/>
    <property type="match status" value="1"/>
</dbReference>
<dbReference type="PROSITE" id="PS00356">
    <property type="entry name" value="HTH_LACI_1"/>
    <property type="match status" value="1"/>
</dbReference>
<dbReference type="Pfam" id="PF00356">
    <property type="entry name" value="LacI"/>
    <property type="match status" value="1"/>
</dbReference>
<dbReference type="PRINTS" id="PR00036">
    <property type="entry name" value="HTHLACI"/>
</dbReference>
<protein>
    <submittedName>
        <fullName evidence="5">LacI family DNA-binding transcriptional regulator</fullName>
    </submittedName>
</protein>
<reference evidence="5" key="2">
    <citation type="journal article" date="2021" name="PeerJ">
        <title>Extensive microbial diversity within the chicken gut microbiome revealed by metagenomics and culture.</title>
        <authorList>
            <person name="Gilroy R."/>
            <person name="Ravi A."/>
            <person name="Getino M."/>
            <person name="Pursley I."/>
            <person name="Horton D.L."/>
            <person name="Alikhan N.F."/>
            <person name="Baker D."/>
            <person name="Gharbi K."/>
            <person name="Hall N."/>
            <person name="Watson M."/>
            <person name="Adriaenssens E.M."/>
            <person name="Foster-Nyarko E."/>
            <person name="Jarju S."/>
            <person name="Secka A."/>
            <person name="Antonio M."/>
            <person name="Oren A."/>
            <person name="Chaudhuri R.R."/>
            <person name="La Ragione R."/>
            <person name="Hildebrand F."/>
            <person name="Pallen M.J."/>
        </authorList>
    </citation>
    <scope>NUCLEOTIDE SEQUENCE</scope>
    <source>
        <strain evidence="5">CHK190-19873</strain>
    </source>
</reference>
<name>A0A9D1EPX5_9FIRM</name>
<dbReference type="Pfam" id="PF13377">
    <property type="entry name" value="Peripla_BP_3"/>
    <property type="match status" value="1"/>
</dbReference>
<dbReference type="AlphaFoldDB" id="A0A9D1EPX5"/>
<dbReference type="SUPFAM" id="SSF47413">
    <property type="entry name" value="lambda repressor-like DNA-binding domains"/>
    <property type="match status" value="1"/>
</dbReference>
<dbReference type="InterPro" id="IPR028082">
    <property type="entry name" value="Peripla_BP_I"/>
</dbReference>
<organism evidence="5 6">
    <name type="scientific">Candidatus Limivivens intestinipullorum</name>
    <dbReference type="NCBI Taxonomy" id="2840858"/>
    <lineage>
        <taxon>Bacteria</taxon>
        <taxon>Bacillati</taxon>
        <taxon>Bacillota</taxon>
        <taxon>Clostridia</taxon>
        <taxon>Lachnospirales</taxon>
        <taxon>Lachnospiraceae</taxon>
        <taxon>Lachnospiraceae incertae sedis</taxon>
        <taxon>Candidatus Limivivens</taxon>
    </lineage>
</organism>